<dbReference type="EMBL" id="MSFO01000001">
    <property type="protein sequence ID" value="PLB55748.1"/>
    <property type="molecule type" value="Genomic_DNA"/>
</dbReference>
<accession>A0A2I2GS97</accession>
<protein>
    <submittedName>
        <fullName evidence="2">Uncharacterized protein</fullName>
    </submittedName>
</protein>
<evidence type="ECO:0000256" key="1">
    <source>
        <dbReference type="SAM" id="MobiDB-lite"/>
    </source>
</evidence>
<feature type="region of interest" description="Disordered" evidence="1">
    <location>
        <begin position="68"/>
        <end position="90"/>
    </location>
</feature>
<dbReference type="VEuPathDB" id="FungiDB:P170DRAFT_471148"/>
<comment type="caution">
    <text evidence="2">The sequence shown here is derived from an EMBL/GenBank/DDBJ whole genome shotgun (WGS) entry which is preliminary data.</text>
</comment>
<dbReference type="AlphaFoldDB" id="A0A2I2GS97"/>
<reference evidence="2 3" key="1">
    <citation type="submission" date="2016-12" db="EMBL/GenBank/DDBJ databases">
        <title>The genomes of Aspergillus section Nigri reveals drivers in fungal speciation.</title>
        <authorList>
            <consortium name="DOE Joint Genome Institute"/>
            <person name="Vesth T.C."/>
            <person name="Nybo J."/>
            <person name="Theobald S."/>
            <person name="Brandl J."/>
            <person name="Frisvad J.C."/>
            <person name="Nielsen K.F."/>
            <person name="Lyhne E.K."/>
            <person name="Kogle M.E."/>
            <person name="Kuo A."/>
            <person name="Riley R."/>
            <person name="Clum A."/>
            <person name="Nolan M."/>
            <person name="Lipzen A."/>
            <person name="Salamov A."/>
            <person name="Henrissat B."/>
            <person name="Wiebenga A."/>
            <person name="De Vries R.P."/>
            <person name="Grigoriev I.V."/>
            <person name="Mortensen U.H."/>
            <person name="Andersen M.R."/>
            <person name="Baker S.E."/>
        </authorList>
    </citation>
    <scope>NUCLEOTIDE SEQUENCE [LARGE SCALE GENOMIC DNA]</scope>
    <source>
        <strain evidence="2 3">IBT 23096</strain>
    </source>
</reference>
<dbReference type="Proteomes" id="UP000234275">
    <property type="component" value="Unassembled WGS sequence"/>
</dbReference>
<organism evidence="2 3">
    <name type="scientific">Aspergillus steynii IBT 23096</name>
    <dbReference type="NCBI Taxonomy" id="1392250"/>
    <lineage>
        <taxon>Eukaryota</taxon>
        <taxon>Fungi</taxon>
        <taxon>Dikarya</taxon>
        <taxon>Ascomycota</taxon>
        <taxon>Pezizomycotina</taxon>
        <taxon>Eurotiomycetes</taxon>
        <taxon>Eurotiomycetidae</taxon>
        <taxon>Eurotiales</taxon>
        <taxon>Aspergillaceae</taxon>
        <taxon>Aspergillus</taxon>
        <taxon>Aspergillus subgen. Circumdati</taxon>
    </lineage>
</organism>
<evidence type="ECO:0000313" key="2">
    <source>
        <dbReference type="EMBL" id="PLB55748.1"/>
    </source>
</evidence>
<proteinExistence type="predicted"/>
<name>A0A2I2GS97_9EURO</name>
<keyword evidence="3" id="KW-1185">Reference proteome</keyword>
<gene>
    <name evidence="2" type="ORF">P170DRAFT_471148</name>
</gene>
<dbReference type="RefSeq" id="XP_024711050.1">
    <property type="nucleotide sequence ID" value="XM_024852812.1"/>
</dbReference>
<evidence type="ECO:0000313" key="3">
    <source>
        <dbReference type="Proteomes" id="UP000234275"/>
    </source>
</evidence>
<dbReference type="GeneID" id="36560510"/>
<sequence length="90" mass="10370">MYEAAMKLTLGNSDFVFFGRESDGREIMKFGKSHNDNMKLTRALEELEAGMELMDRFYGFKERKESTGAWERPNGGSPLGVRNESSMYTW</sequence>